<dbReference type="InterPro" id="IPR050563">
    <property type="entry name" value="4-hydroxybenzoyl-CoA_TE"/>
</dbReference>
<dbReference type="PANTHER" id="PTHR31793">
    <property type="entry name" value="4-HYDROXYBENZOYL-COA THIOESTERASE FAMILY MEMBER"/>
    <property type="match status" value="1"/>
</dbReference>
<evidence type="ECO:0000313" key="1">
    <source>
        <dbReference type="EMBL" id="HJF30836.1"/>
    </source>
</evidence>
<name>A0A921KCD8_SPOPS</name>
<dbReference type="Proteomes" id="UP000698173">
    <property type="component" value="Unassembled WGS sequence"/>
</dbReference>
<dbReference type="Gene3D" id="3.10.129.10">
    <property type="entry name" value="Hotdog Thioesterase"/>
    <property type="match status" value="1"/>
</dbReference>
<proteinExistence type="predicted"/>
<dbReference type="AlphaFoldDB" id="A0A921KCD8"/>
<gene>
    <name evidence="1" type="ORF">K8V56_03525</name>
</gene>
<dbReference type="GO" id="GO:0047617">
    <property type="term" value="F:fatty acyl-CoA hydrolase activity"/>
    <property type="evidence" value="ECO:0007669"/>
    <property type="project" value="TreeGrafter"/>
</dbReference>
<dbReference type="Pfam" id="PF13279">
    <property type="entry name" value="4HBT_2"/>
    <property type="match status" value="1"/>
</dbReference>
<accession>A0A921KCD8</accession>
<comment type="caution">
    <text evidence="1">The sequence shown here is derived from an EMBL/GenBank/DDBJ whole genome shotgun (WGS) entry which is preliminary data.</text>
</comment>
<dbReference type="InterPro" id="IPR029069">
    <property type="entry name" value="HotDog_dom_sf"/>
</dbReference>
<dbReference type="SUPFAM" id="SSF54637">
    <property type="entry name" value="Thioesterase/thiol ester dehydrase-isomerase"/>
    <property type="match status" value="1"/>
</dbReference>
<reference evidence="1" key="1">
    <citation type="journal article" date="2021" name="PeerJ">
        <title>Extensive microbial diversity within the chicken gut microbiome revealed by metagenomics and culture.</title>
        <authorList>
            <person name="Gilroy R."/>
            <person name="Ravi A."/>
            <person name="Getino M."/>
            <person name="Pursley I."/>
            <person name="Horton D.L."/>
            <person name="Alikhan N.F."/>
            <person name="Baker D."/>
            <person name="Gharbi K."/>
            <person name="Hall N."/>
            <person name="Watson M."/>
            <person name="Adriaenssens E.M."/>
            <person name="Foster-Nyarko E."/>
            <person name="Jarju S."/>
            <person name="Secka A."/>
            <person name="Antonio M."/>
            <person name="Oren A."/>
            <person name="Chaudhuri R.R."/>
            <person name="La Ragione R."/>
            <person name="Hildebrand F."/>
            <person name="Pallen M.J."/>
        </authorList>
    </citation>
    <scope>NUCLEOTIDE SEQUENCE</scope>
    <source>
        <strain evidence="1">CHK171-7178</strain>
    </source>
</reference>
<reference evidence="1" key="2">
    <citation type="submission" date="2021-09" db="EMBL/GenBank/DDBJ databases">
        <authorList>
            <person name="Gilroy R."/>
        </authorList>
    </citation>
    <scope>NUCLEOTIDE SEQUENCE</scope>
    <source>
        <strain evidence="1">CHK171-7178</strain>
    </source>
</reference>
<dbReference type="EMBL" id="DYWT01000058">
    <property type="protein sequence ID" value="HJF30836.1"/>
    <property type="molecule type" value="Genomic_DNA"/>
</dbReference>
<sequence length="147" mass="16752">MRASYIKDLATWSSEFKFSVQVSVRFSETDMYGHLNNTIPFTYFEHARIEFLKEIKLMNNWLDPASNTFPVVADLQCDFAKQVFFDEVLMIYVKAAAIGSSSVDIHYMAQNSEGDIVFTGRGSMVQIGRHTGKGVPWTDEEKSLFTN</sequence>
<protein>
    <submittedName>
        <fullName evidence="1">Acyl-CoA thioesterase</fullName>
    </submittedName>
</protein>
<organism evidence="1 2">
    <name type="scientific">Sporosarcina psychrophila</name>
    <name type="common">Bacillus psychrophilus</name>
    <dbReference type="NCBI Taxonomy" id="1476"/>
    <lineage>
        <taxon>Bacteria</taxon>
        <taxon>Bacillati</taxon>
        <taxon>Bacillota</taxon>
        <taxon>Bacilli</taxon>
        <taxon>Bacillales</taxon>
        <taxon>Caryophanaceae</taxon>
        <taxon>Sporosarcina</taxon>
    </lineage>
</organism>
<dbReference type="CDD" id="cd00586">
    <property type="entry name" value="4HBT"/>
    <property type="match status" value="1"/>
</dbReference>
<evidence type="ECO:0000313" key="2">
    <source>
        <dbReference type="Proteomes" id="UP000698173"/>
    </source>
</evidence>
<dbReference type="PANTHER" id="PTHR31793:SF24">
    <property type="entry name" value="LONG-CHAIN ACYL-COA THIOESTERASE FADM"/>
    <property type="match status" value="1"/>
</dbReference>